<reference evidence="1" key="1">
    <citation type="journal article" date="2014" name="Front. Microbiol.">
        <title>High frequency of phylogenetically diverse reductive dehalogenase-homologous genes in deep subseafloor sedimentary metagenomes.</title>
        <authorList>
            <person name="Kawai M."/>
            <person name="Futagami T."/>
            <person name="Toyoda A."/>
            <person name="Takaki Y."/>
            <person name="Nishi S."/>
            <person name="Hori S."/>
            <person name="Arai W."/>
            <person name="Tsubouchi T."/>
            <person name="Morono Y."/>
            <person name="Uchiyama I."/>
            <person name="Ito T."/>
            <person name="Fujiyama A."/>
            <person name="Inagaki F."/>
            <person name="Takami H."/>
        </authorList>
    </citation>
    <scope>NUCLEOTIDE SEQUENCE</scope>
    <source>
        <strain evidence="1">Expedition CK06-06</strain>
    </source>
</reference>
<name>X1G7X7_9ZZZZ</name>
<proteinExistence type="predicted"/>
<organism evidence="1">
    <name type="scientific">marine sediment metagenome</name>
    <dbReference type="NCBI Taxonomy" id="412755"/>
    <lineage>
        <taxon>unclassified sequences</taxon>
        <taxon>metagenomes</taxon>
        <taxon>ecological metagenomes</taxon>
    </lineage>
</organism>
<protein>
    <submittedName>
        <fullName evidence="1">Uncharacterized protein</fullName>
    </submittedName>
</protein>
<sequence>MSGDGEREYIRMMKETAKAMWGPEAAEKFSDHIERTAAAVYAVSNYPLEPDIEPVTRMRPGGR</sequence>
<gene>
    <name evidence="1" type="ORF">S03H2_10779</name>
</gene>
<evidence type="ECO:0000313" key="1">
    <source>
        <dbReference type="EMBL" id="GAH37659.1"/>
    </source>
</evidence>
<accession>X1G7X7</accession>
<dbReference type="EMBL" id="BARU01005527">
    <property type="protein sequence ID" value="GAH37659.1"/>
    <property type="molecule type" value="Genomic_DNA"/>
</dbReference>
<dbReference type="AlphaFoldDB" id="X1G7X7"/>
<comment type="caution">
    <text evidence="1">The sequence shown here is derived from an EMBL/GenBank/DDBJ whole genome shotgun (WGS) entry which is preliminary data.</text>
</comment>